<proteinExistence type="predicted"/>
<comment type="caution">
    <text evidence="2">The sequence shown here is derived from an EMBL/GenBank/DDBJ whole genome shotgun (WGS) entry which is preliminary data.</text>
</comment>
<keyword evidence="3" id="KW-1185">Reference proteome</keyword>
<reference evidence="2" key="2">
    <citation type="submission" date="2020-09" db="EMBL/GenBank/DDBJ databases">
        <authorList>
            <person name="Sun Q."/>
            <person name="Zhou Y."/>
        </authorList>
    </citation>
    <scope>NUCLEOTIDE SEQUENCE</scope>
    <source>
        <strain evidence="2">CGMCC 4.7306</strain>
    </source>
</reference>
<feature type="compositionally biased region" description="Basic and acidic residues" evidence="1">
    <location>
        <begin position="37"/>
        <end position="52"/>
    </location>
</feature>
<evidence type="ECO:0000256" key="1">
    <source>
        <dbReference type="SAM" id="MobiDB-lite"/>
    </source>
</evidence>
<evidence type="ECO:0000313" key="3">
    <source>
        <dbReference type="Proteomes" id="UP000613840"/>
    </source>
</evidence>
<name>A0A917SI58_9ACTN</name>
<gene>
    <name evidence="2" type="ORF">GCM10011575_42700</name>
</gene>
<sequence length="77" mass="8683">MPQTVGVGDDTQAYIEHLDAQAVTVRCDDTEENPEPDNVHQRDEPQHAARLQESRRVQVVTLSRPFLSGVLAWRSKS</sequence>
<evidence type="ECO:0000313" key="2">
    <source>
        <dbReference type="EMBL" id="GGL79869.1"/>
    </source>
</evidence>
<dbReference type="AlphaFoldDB" id="A0A917SI58"/>
<dbReference type="Proteomes" id="UP000613840">
    <property type="component" value="Unassembled WGS sequence"/>
</dbReference>
<feature type="region of interest" description="Disordered" evidence="1">
    <location>
        <begin position="29"/>
        <end position="52"/>
    </location>
</feature>
<protein>
    <submittedName>
        <fullName evidence="2">Uncharacterized protein</fullName>
    </submittedName>
</protein>
<dbReference type="EMBL" id="BMMZ01000014">
    <property type="protein sequence ID" value="GGL79869.1"/>
    <property type="molecule type" value="Genomic_DNA"/>
</dbReference>
<accession>A0A917SI58</accession>
<organism evidence="2 3">
    <name type="scientific">Microlunatus endophyticus</name>
    <dbReference type="NCBI Taxonomy" id="1716077"/>
    <lineage>
        <taxon>Bacteria</taxon>
        <taxon>Bacillati</taxon>
        <taxon>Actinomycetota</taxon>
        <taxon>Actinomycetes</taxon>
        <taxon>Propionibacteriales</taxon>
        <taxon>Propionibacteriaceae</taxon>
        <taxon>Microlunatus</taxon>
    </lineage>
</organism>
<reference evidence="2" key="1">
    <citation type="journal article" date="2014" name="Int. J. Syst. Evol. Microbiol.">
        <title>Complete genome sequence of Corynebacterium casei LMG S-19264T (=DSM 44701T), isolated from a smear-ripened cheese.</title>
        <authorList>
            <consortium name="US DOE Joint Genome Institute (JGI-PGF)"/>
            <person name="Walter F."/>
            <person name="Albersmeier A."/>
            <person name="Kalinowski J."/>
            <person name="Ruckert C."/>
        </authorList>
    </citation>
    <scope>NUCLEOTIDE SEQUENCE</scope>
    <source>
        <strain evidence="2">CGMCC 4.7306</strain>
    </source>
</reference>